<proteinExistence type="predicted"/>
<feature type="transmembrane region" description="Helical" evidence="6">
    <location>
        <begin position="121"/>
        <end position="139"/>
    </location>
</feature>
<evidence type="ECO:0000256" key="6">
    <source>
        <dbReference type="SAM" id="Phobius"/>
    </source>
</evidence>
<evidence type="ECO:0000256" key="3">
    <source>
        <dbReference type="ARBA" id="ARBA00022989"/>
    </source>
</evidence>
<feature type="transmembrane region" description="Helical" evidence="6">
    <location>
        <begin position="244"/>
        <end position="263"/>
    </location>
</feature>
<evidence type="ECO:0000313" key="8">
    <source>
        <dbReference type="EMBL" id="CAF1679372.1"/>
    </source>
</evidence>
<keyword evidence="3 6" id="KW-1133">Transmembrane helix</keyword>
<dbReference type="GO" id="GO:0022857">
    <property type="term" value="F:transmembrane transporter activity"/>
    <property type="evidence" value="ECO:0007669"/>
    <property type="project" value="InterPro"/>
</dbReference>
<dbReference type="InterPro" id="IPR005828">
    <property type="entry name" value="MFS_sugar_transport-like"/>
</dbReference>
<organism evidence="8 9">
    <name type="scientific">Adineta ricciae</name>
    <name type="common">Rotifer</name>
    <dbReference type="NCBI Taxonomy" id="249248"/>
    <lineage>
        <taxon>Eukaryota</taxon>
        <taxon>Metazoa</taxon>
        <taxon>Spiralia</taxon>
        <taxon>Gnathifera</taxon>
        <taxon>Rotifera</taxon>
        <taxon>Eurotatoria</taxon>
        <taxon>Bdelloidea</taxon>
        <taxon>Adinetida</taxon>
        <taxon>Adinetidae</taxon>
        <taxon>Adineta</taxon>
    </lineage>
</organism>
<feature type="transmembrane region" description="Helical" evidence="6">
    <location>
        <begin position="220"/>
        <end position="237"/>
    </location>
</feature>
<feature type="region of interest" description="Disordered" evidence="5">
    <location>
        <begin position="1"/>
        <end position="29"/>
    </location>
</feature>
<dbReference type="InterPro" id="IPR005829">
    <property type="entry name" value="Sugar_transporter_CS"/>
</dbReference>
<dbReference type="PROSITE" id="PS00217">
    <property type="entry name" value="SUGAR_TRANSPORT_2"/>
    <property type="match status" value="1"/>
</dbReference>
<evidence type="ECO:0000256" key="5">
    <source>
        <dbReference type="SAM" id="MobiDB-lite"/>
    </source>
</evidence>
<gene>
    <name evidence="8" type="ORF">XAT740_LOCUS60247</name>
</gene>
<dbReference type="InterPro" id="IPR036259">
    <property type="entry name" value="MFS_trans_sf"/>
</dbReference>
<dbReference type="Proteomes" id="UP000663828">
    <property type="component" value="Unassembled WGS sequence"/>
</dbReference>
<comment type="caution">
    <text evidence="8">The sequence shown here is derived from an EMBL/GenBank/DDBJ whole genome shotgun (WGS) entry which is preliminary data.</text>
</comment>
<evidence type="ECO:0000256" key="4">
    <source>
        <dbReference type="ARBA" id="ARBA00023136"/>
    </source>
</evidence>
<feature type="compositionally biased region" description="Basic residues" evidence="5">
    <location>
        <begin position="1"/>
        <end position="10"/>
    </location>
</feature>
<dbReference type="PROSITE" id="PS50850">
    <property type="entry name" value="MFS"/>
    <property type="match status" value="1"/>
</dbReference>
<dbReference type="Pfam" id="PF00083">
    <property type="entry name" value="Sugar_tr"/>
    <property type="match status" value="1"/>
</dbReference>
<feature type="compositionally biased region" description="Low complexity" evidence="5">
    <location>
        <begin position="47"/>
        <end position="60"/>
    </location>
</feature>
<dbReference type="AlphaFoldDB" id="A0A816GX86"/>
<dbReference type="SUPFAM" id="SSF103473">
    <property type="entry name" value="MFS general substrate transporter"/>
    <property type="match status" value="1"/>
</dbReference>
<dbReference type="EMBL" id="CAJNOR010014678">
    <property type="protein sequence ID" value="CAF1679372.1"/>
    <property type="molecule type" value="Genomic_DNA"/>
</dbReference>
<feature type="domain" description="Major facilitator superfamily (MFS) profile" evidence="7">
    <location>
        <begin position="128"/>
        <end position="347"/>
    </location>
</feature>
<feature type="transmembrane region" description="Helical" evidence="6">
    <location>
        <begin position="304"/>
        <end position="324"/>
    </location>
</feature>
<keyword evidence="2 6" id="KW-0812">Transmembrane</keyword>
<feature type="transmembrane region" description="Helical" evidence="6">
    <location>
        <begin position="269"/>
        <end position="292"/>
    </location>
</feature>
<feature type="region of interest" description="Disordered" evidence="5">
    <location>
        <begin position="43"/>
        <end position="66"/>
    </location>
</feature>
<sequence>MIIEPRRRKSSSVTFSVPDDHHHPPYYTQRTSSFAESDLDYEENLNSSPSTMKKTSKTSSEAVTNHDTTMPYTVEPTITTISPTALVMARALRSVKTFKKSWDADKALKSTYQGKFGLYQLRAYIFLAFGYALIAAWLTEMPVFALMKPKSFNCTPTYVKSANVTKVPLNVSRGNVPQLPTSEEAQQLVRKYHYDPEYGRTVLTSFDAFCDPIRIKLPNIVYLVGLVIGGLIFGCIADHSGRKMVLIGSMWTACAMSVFQLLSEDYISYVFFILFVGIAIGAVQVITVPYVIEMFPIETRAIYGLTLTAGVFLLDLIIPGLAYLIKDWKILQGVISAPIVITAVLYW</sequence>
<evidence type="ECO:0000313" key="9">
    <source>
        <dbReference type="Proteomes" id="UP000663828"/>
    </source>
</evidence>
<accession>A0A816GX86</accession>
<dbReference type="PANTHER" id="PTHR24064">
    <property type="entry name" value="SOLUTE CARRIER FAMILY 22 MEMBER"/>
    <property type="match status" value="1"/>
</dbReference>
<reference evidence="8" key="1">
    <citation type="submission" date="2021-02" db="EMBL/GenBank/DDBJ databases">
        <authorList>
            <person name="Nowell W R."/>
        </authorList>
    </citation>
    <scope>NUCLEOTIDE SEQUENCE</scope>
</reference>
<evidence type="ECO:0000256" key="1">
    <source>
        <dbReference type="ARBA" id="ARBA00004141"/>
    </source>
</evidence>
<dbReference type="InterPro" id="IPR020846">
    <property type="entry name" value="MFS_dom"/>
</dbReference>
<protein>
    <recommendedName>
        <fullName evidence="7">Major facilitator superfamily (MFS) profile domain-containing protein</fullName>
    </recommendedName>
</protein>
<keyword evidence="4 6" id="KW-0472">Membrane</keyword>
<keyword evidence="9" id="KW-1185">Reference proteome</keyword>
<dbReference type="Gene3D" id="1.20.1250.20">
    <property type="entry name" value="MFS general substrate transporter like domains"/>
    <property type="match status" value="1"/>
</dbReference>
<dbReference type="GO" id="GO:0016020">
    <property type="term" value="C:membrane"/>
    <property type="evidence" value="ECO:0007669"/>
    <property type="project" value="UniProtKB-SubCell"/>
</dbReference>
<name>A0A816GX86_ADIRI</name>
<evidence type="ECO:0000259" key="7">
    <source>
        <dbReference type="PROSITE" id="PS50850"/>
    </source>
</evidence>
<comment type="subcellular location">
    <subcellularLocation>
        <location evidence="1">Membrane</location>
        <topology evidence="1">Multi-pass membrane protein</topology>
    </subcellularLocation>
</comment>
<evidence type="ECO:0000256" key="2">
    <source>
        <dbReference type="ARBA" id="ARBA00022692"/>
    </source>
</evidence>